<gene>
    <name evidence="1" type="ORF">POVCU1_080680</name>
</gene>
<feature type="non-terminal residue" evidence="1">
    <location>
        <position position="1"/>
    </location>
</feature>
<name>A0A1A8XDI2_PLAOA</name>
<accession>A0A1A8XDI2</accession>
<sequence>FTPLGSSLHNKIWMTKKNFNLEDKSDKLKLEASDNENMDLYNSMYNIQYHSSQND</sequence>
<dbReference type="AlphaFoldDB" id="A0A1A8XDI2"/>
<dbReference type="Proteomes" id="UP000078546">
    <property type="component" value="Unassembled WGS sequence"/>
</dbReference>
<proteinExistence type="predicted"/>
<evidence type="ECO:0000313" key="2">
    <source>
        <dbReference type="Proteomes" id="UP000078546"/>
    </source>
</evidence>
<protein>
    <submittedName>
        <fullName evidence="1">Unspecified product</fullName>
    </submittedName>
</protein>
<organism evidence="1 2">
    <name type="scientific">Plasmodium ovale curtisi</name>
    <dbReference type="NCBI Taxonomy" id="864141"/>
    <lineage>
        <taxon>Eukaryota</taxon>
        <taxon>Sar</taxon>
        <taxon>Alveolata</taxon>
        <taxon>Apicomplexa</taxon>
        <taxon>Aconoidasida</taxon>
        <taxon>Haemosporida</taxon>
        <taxon>Plasmodiidae</taxon>
        <taxon>Plasmodium</taxon>
        <taxon>Plasmodium (Plasmodium)</taxon>
    </lineage>
</organism>
<dbReference type="EMBL" id="FLQV01003742">
    <property type="protein sequence ID" value="SBT02780.1"/>
    <property type="molecule type" value="Genomic_DNA"/>
</dbReference>
<reference evidence="2" key="1">
    <citation type="submission" date="2016-05" db="EMBL/GenBank/DDBJ databases">
        <authorList>
            <person name="Naeem Raeece"/>
        </authorList>
    </citation>
    <scope>NUCLEOTIDE SEQUENCE [LARGE SCALE GENOMIC DNA]</scope>
</reference>
<evidence type="ECO:0000313" key="1">
    <source>
        <dbReference type="EMBL" id="SBT02780.1"/>
    </source>
</evidence>